<accession>A0A382QRP4</accession>
<dbReference type="GO" id="GO:0005829">
    <property type="term" value="C:cytosol"/>
    <property type="evidence" value="ECO:0007669"/>
    <property type="project" value="TreeGrafter"/>
</dbReference>
<proteinExistence type="predicted"/>
<dbReference type="GO" id="GO:0019262">
    <property type="term" value="P:N-acetylneuraminate catabolic process"/>
    <property type="evidence" value="ECO:0007669"/>
    <property type="project" value="TreeGrafter"/>
</dbReference>
<dbReference type="GO" id="GO:0008747">
    <property type="term" value="F:N-acetylneuraminate lyase activity"/>
    <property type="evidence" value="ECO:0007669"/>
    <property type="project" value="TreeGrafter"/>
</dbReference>
<evidence type="ECO:0000313" key="1">
    <source>
        <dbReference type="EMBL" id="SVC87568.1"/>
    </source>
</evidence>
<feature type="non-terminal residue" evidence="1">
    <location>
        <position position="1"/>
    </location>
</feature>
<dbReference type="InterPro" id="IPR013785">
    <property type="entry name" value="Aldolase_TIM"/>
</dbReference>
<gene>
    <name evidence="1" type="ORF">METZ01_LOCUS340422</name>
</gene>
<evidence type="ECO:0008006" key="2">
    <source>
        <dbReference type="Google" id="ProtNLM"/>
    </source>
</evidence>
<dbReference type="PANTHER" id="PTHR42849:SF1">
    <property type="entry name" value="N-ACETYLNEURAMINATE LYASE"/>
    <property type="match status" value="1"/>
</dbReference>
<dbReference type="InterPro" id="IPR002220">
    <property type="entry name" value="DapA-like"/>
</dbReference>
<dbReference type="EMBL" id="UINC01116075">
    <property type="protein sequence ID" value="SVC87568.1"/>
    <property type="molecule type" value="Genomic_DNA"/>
</dbReference>
<dbReference type="Gene3D" id="3.20.20.70">
    <property type="entry name" value="Aldolase class I"/>
    <property type="match status" value="1"/>
</dbReference>
<dbReference type="AlphaFoldDB" id="A0A382QRP4"/>
<dbReference type="Pfam" id="PF00701">
    <property type="entry name" value="DHDPS"/>
    <property type="match status" value="1"/>
</dbReference>
<sequence length="285" mass="31649">ILITPFDSQGRIDSDSLQSLIDFNINSGVHGIGVANGSEIFKLNESERKLVTKIVIEHVAGRVPVIINTGAHGTSLAIQYSKLAQEQGADGLMIIPPHFMPVGPKQVAEYYEAIDSQITIPIFLQDIPQSPISPSLALELAKKCQNISYIKVETSPSAMKVFQMVDATKDVLTIFGGAGGSYFIEEMRRGAKGTMPFCTQPKEFVEVWNLFQKGDEKEAINVFNKFIVPMNRLEIQTNDLFYHLHKQFLVKLGIIKTSHVRGPTMLPDPISQSEIDEMIELMSNK</sequence>
<name>A0A382QRP4_9ZZZZ</name>
<organism evidence="1">
    <name type="scientific">marine metagenome</name>
    <dbReference type="NCBI Taxonomy" id="408172"/>
    <lineage>
        <taxon>unclassified sequences</taxon>
        <taxon>metagenomes</taxon>
        <taxon>ecological metagenomes</taxon>
    </lineage>
</organism>
<dbReference type="PANTHER" id="PTHR42849">
    <property type="entry name" value="N-ACETYLNEURAMINATE LYASE"/>
    <property type="match status" value="1"/>
</dbReference>
<dbReference type="CDD" id="cd00408">
    <property type="entry name" value="DHDPS-like"/>
    <property type="match status" value="1"/>
</dbReference>
<dbReference type="SUPFAM" id="SSF51569">
    <property type="entry name" value="Aldolase"/>
    <property type="match status" value="1"/>
</dbReference>
<dbReference type="SMART" id="SM01130">
    <property type="entry name" value="DHDPS"/>
    <property type="match status" value="1"/>
</dbReference>
<reference evidence="1" key="1">
    <citation type="submission" date="2018-05" db="EMBL/GenBank/DDBJ databases">
        <authorList>
            <person name="Lanie J.A."/>
            <person name="Ng W.-L."/>
            <person name="Kazmierczak K.M."/>
            <person name="Andrzejewski T.M."/>
            <person name="Davidsen T.M."/>
            <person name="Wayne K.J."/>
            <person name="Tettelin H."/>
            <person name="Glass J.I."/>
            <person name="Rusch D."/>
            <person name="Podicherti R."/>
            <person name="Tsui H.-C.T."/>
            <person name="Winkler M.E."/>
        </authorList>
    </citation>
    <scope>NUCLEOTIDE SEQUENCE</scope>
</reference>
<protein>
    <recommendedName>
        <fullName evidence="2">Dihydrodipicolinate synthase family protein</fullName>
    </recommendedName>
</protein>
<dbReference type="PIRSF" id="PIRSF001365">
    <property type="entry name" value="DHDPS"/>
    <property type="match status" value="1"/>
</dbReference>